<evidence type="ECO:0000256" key="1">
    <source>
        <dbReference type="SAM" id="SignalP"/>
    </source>
</evidence>
<dbReference type="AlphaFoldDB" id="A0A9K3LTC1"/>
<dbReference type="EMBL" id="JAGRRH010000006">
    <property type="protein sequence ID" value="KAG7367832.1"/>
    <property type="molecule type" value="Genomic_DNA"/>
</dbReference>
<feature type="signal peptide" evidence="1">
    <location>
        <begin position="1"/>
        <end position="26"/>
    </location>
</feature>
<comment type="caution">
    <text evidence="3">The sequence shown here is derived from an EMBL/GenBank/DDBJ whole genome shotgun (WGS) entry which is preliminary data.</text>
</comment>
<proteinExistence type="predicted"/>
<keyword evidence="4" id="KW-1185">Reference proteome</keyword>
<evidence type="ECO:0000313" key="2">
    <source>
        <dbReference type="EMBL" id="KAG7340958.1"/>
    </source>
</evidence>
<name>A0A9K3LTC1_9STRA</name>
<keyword evidence="1" id="KW-0732">Signal</keyword>
<dbReference type="Proteomes" id="UP000693970">
    <property type="component" value="Unassembled WGS sequence"/>
</dbReference>
<dbReference type="InterPro" id="IPR046172">
    <property type="entry name" value="DUF6174"/>
</dbReference>
<reference evidence="3" key="1">
    <citation type="journal article" date="2021" name="Sci. Rep.">
        <title>Diploid genomic architecture of Nitzschia inconspicua, an elite biomass production diatom.</title>
        <authorList>
            <person name="Oliver A."/>
            <person name="Podell S."/>
            <person name="Pinowska A."/>
            <person name="Traller J.C."/>
            <person name="Smith S.R."/>
            <person name="McClure R."/>
            <person name="Beliaev A."/>
            <person name="Bohutskyi P."/>
            <person name="Hill E.A."/>
            <person name="Rabines A."/>
            <person name="Zheng H."/>
            <person name="Allen L.Z."/>
            <person name="Kuo A."/>
            <person name="Grigoriev I.V."/>
            <person name="Allen A.E."/>
            <person name="Hazlebeck D."/>
            <person name="Allen E.E."/>
        </authorList>
    </citation>
    <scope>NUCLEOTIDE SEQUENCE</scope>
    <source>
        <strain evidence="3">Hildebrandi</strain>
    </source>
</reference>
<evidence type="ECO:0000313" key="4">
    <source>
        <dbReference type="Proteomes" id="UP000693970"/>
    </source>
</evidence>
<dbReference type="EMBL" id="JAGRRH010000026">
    <property type="protein sequence ID" value="KAG7340958.1"/>
    <property type="molecule type" value="Genomic_DNA"/>
</dbReference>
<dbReference type="Pfam" id="PF19671">
    <property type="entry name" value="DUF6174"/>
    <property type="match status" value="3"/>
</dbReference>
<evidence type="ECO:0000313" key="3">
    <source>
        <dbReference type="EMBL" id="KAG7367832.1"/>
    </source>
</evidence>
<organism evidence="3 4">
    <name type="scientific">Nitzschia inconspicua</name>
    <dbReference type="NCBI Taxonomy" id="303405"/>
    <lineage>
        <taxon>Eukaryota</taxon>
        <taxon>Sar</taxon>
        <taxon>Stramenopiles</taxon>
        <taxon>Ochrophyta</taxon>
        <taxon>Bacillariophyta</taxon>
        <taxon>Bacillariophyceae</taxon>
        <taxon>Bacillariophycidae</taxon>
        <taxon>Bacillariales</taxon>
        <taxon>Bacillariaceae</taxon>
        <taxon>Nitzschia</taxon>
    </lineage>
</organism>
<reference evidence="3" key="2">
    <citation type="submission" date="2021-04" db="EMBL/GenBank/DDBJ databases">
        <authorList>
            <person name="Podell S."/>
        </authorList>
    </citation>
    <scope>NUCLEOTIDE SEQUENCE</scope>
    <source>
        <strain evidence="3">Hildebrandi</strain>
    </source>
</reference>
<accession>A0A9K3LTC1</accession>
<feature type="chain" id="PRO_5039844459" evidence="1">
    <location>
        <begin position="27"/>
        <end position="485"/>
    </location>
</feature>
<sequence>MNHNFHLFLAVAVLLFLLWWMRPVDAAVDTTSTYNTTELFHELMLAMNNWNKQMVTHYEITTQRDCLCQAKYLQPLKIEVNQTEIVNVRDVSDGLISDLDVLRFSVFTVDELFDVIQHAIHQNFPGFRVGYHPEYGYPTSIYFIDDSTNQVDDGNFILDVSNFLPLSQWQMELDHALDLWNDHDMSHYGYSFQRRCEDCPPEYTQPMRIIVEEGQLKEATYLETLDPVPQSVVDQGGSPTIVQIFDLVQEAIDSRATGMIANYNNVMGYPVFFFVDHDIVRTAGEDEVAMLCGTMMPYSILKQNLNDHKERWDTLGIMSYTFTLQQQCTGTLCETHSLLELTQRYTVQVIDDQVMAVDGMMLDLQGNSSSQLQRSSPGQGSDIGFATDPFPTISELFEKLEQAIDDEPYKMDVLYNETFGYPTRIFIDQMEGTQSDVSLVANIKLLGVEEIAVSSGTTKKQADLASLELFPTIVAFILLTYYTLL</sequence>
<protein>
    <submittedName>
        <fullName evidence="3">Uncharacterized protein</fullName>
    </submittedName>
</protein>
<gene>
    <name evidence="2" type="ORF">IV203_022909</name>
    <name evidence="3" type="ORF">IV203_030575</name>
</gene>